<dbReference type="SUPFAM" id="SSF110849">
    <property type="entry name" value="ParB/Sulfiredoxin"/>
    <property type="match status" value="1"/>
</dbReference>
<dbReference type="GO" id="GO:0032259">
    <property type="term" value="P:methylation"/>
    <property type="evidence" value="ECO:0007669"/>
    <property type="project" value="UniProtKB-KW"/>
</dbReference>
<dbReference type="InterPro" id="IPR002052">
    <property type="entry name" value="DNA_methylase_N6_adenine_CS"/>
</dbReference>
<reference evidence="7" key="1">
    <citation type="submission" date="2014-11" db="EMBL/GenBank/DDBJ databases">
        <authorList>
            <person name="Wibberg D."/>
        </authorList>
    </citation>
    <scope>NUCLEOTIDE SEQUENCE [LARGE SCALE GENOMIC DNA]</scope>
    <source>
        <strain evidence="7">L3</strain>
    </source>
</reference>
<feature type="domain" description="ParB-like N-terminal" evidence="5">
    <location>
        <begin position="4"/>
        <end position="93"/>
    </location>
</feature>
<dbReference type="OrthoDB" id="9773571at2"/>
<evidence type="ECO:0000259" key="5">
    <source>
        <dbReference type="SMART" id="SM00470"/>
    </source>
</evidence>
<dbReference type="RefSeq" id="WP_045087882.1">
    <property type="nucleotide sequence ID" value="NZ_LN824141.1"/>
</dbReference>
<dbReference type="REBASE" id="106593">
    <property type="entry name" value="M2.DtuL3ORF1121P"/>
</dbReference>
<dbReference type="EC" id="2.1.1.-" evidence="4"/>
<dbReference type="InterPro" id="IPR029063">
    <property type="entry name" value="SAM-dependent_MTases_sf"/>
</dbReference>
<dbReference type="Proteomes" id="UP000032809">
    <property type="component" value="Chromosome I"/>
</dbReference>
<accession>A0A0C7NKK4</accession>
<gene>
    <name evidence="6" type="ORF">DTL3_1122</name>
</gene>
<evidence type="ECO:0000256" key="2">
    <source>
        <dbReference type="ARBA" id="ARBA00022603"/>
    </source>
</evidence>
<keyword evidence="2" id="KW-0489">Methyltransferase</keyword>
<dbReference type="AlphaFoldDB" id="A0A0C7NKK4"/>
<dbReference type="PRINTS" id="PR00508">
    <property type="entry name" value="S21N4MTFRASE"/>
</dbReference>
<keyword evidence="7" id="KW-1185">Reference proteome</keyword>
<dbReference type="InterPro" id="IPR036086">
    <property type="entry name" value="ParB/Sulfiredoxin_sf"/>
</dbReference>
<dbReference type="InterPro" id="IPR002941">
    <property type="entry name" value="DNA_methylase_N4/N6"/>
</dbReference>
<dbReference type="Pfam" id="PF01555">
    <property type="entry name" value="N6_N4_Mtase"/>
    <property type="match status" value="1"/>
</dbReference>
<organism evidence="6 7">
    <name type="scientific">Defluviitoga tunisiensis</name>
    <dbReference type="NCBI Taxonomy" id="1006576"/>
    <lineage>
        <taxon>Bacteria</taxon>
        <taxon>Thermotogati</taxon>
        <taxon>Thermotogota</taxon>
        <taxon>Thermotogae</taxon>
        <taxon>Petrotogales</taxon>
        <taxon>Petrotogaceae</taxon>
        <taxon>Defluviitoga</taxon>
    </lineage>
</organism>
<dbReference type="Gene3D" id="3.40.50.150">
    <property type="entry name" value="Vaccinia Virus protein VP39"/>
    <property type="match status" value="1"/>
</dbReference>
<comment type="similarity">
    <text evidence="1 4">Belongs to the N(4)/N(6)-methyltransferase family.</text>
</comment>
<keyword evidence="3" id="KW-0808">Transferase</keyword>
<evidence type="ECO:0000256" key="4">
    <source>
        <dbReference type="RuleBase" id="RU362026"/>
    </source>
</evidence>
<dbReference type="SUPFAM" id="SSF53335">
    <property type="entry name" value="S-adenosyl-L-methionine-dependent methyltransferases"/>
    <property type="match status" value="1"/>
</dbReference>
<dbReference type="CDD" id="cd16401">
    <property type="entry name" value="ParB_N_like_MT"/>
    <property type="match status" value="1"/>
</dbReference>
<dbReference type="EMBL" id="LN824141">
    <property type="protein sequence ID" value="CEP78426.1"/>
    <property type="molecule type" value="Genomic_DNA"/>
</dbReference>
<dbReference type="GO" id="GO:0003677">
    <property type="term" value="F:DNA binding"/>
    <property type="evidence" value="ECO:0007669"/>
    <property type="project" value="InterPro"/>
</dbReference>
<dbReference type="GO" id="GO:0008170">
    <property type="term" value="F:N-methyltransferase activity"/>
    <property type="evidence" value="ECO:0007669"/>
    <property type="project" value="InterPro"/>
</dbReference>
<dbReference type="KEGG" id="dtn:DTL3_1122"/>
<dbReference type="InterPro" id="IPR001091">
    <property type="entry name" value="RM_Methyltransferase"/>
</dbReference>
<dbReference type="Gene3D" id="3.90.1530.10">
    <property type="entry name" value="Conserved hypothetical protein from pyrococcus furiosus pfu- 392566-001, ParB domain"/>
    <property type="match status" value="1"/>
</dbReference>
<proteinExistence type="inferred from homology"/>
<dbReference type="PIRSF" id="PIRSF036758">
    <property type="entry name" value="Aden_M_ParB"/>
    <property type="match status" value="1"/>
</dbReference>
<name>A0A0C7NKK4_DEFTU</name>
<evidence type="ECO:0000256" key="3">
    <source>
        <dbReference type="ARBA" id="ARBA00022679"/>
    </source>
</evidence>
<dbReference type="PROSITE" id="PS00092">
    <property type="entry name" value="N6_MTASE"/>
    <property type="match status" value="1"/>
</dbReference>
<dbReference type="Pfam" id="PF02195">
    <property type="entry name" value="ParB_N"/>
    <property type="match status" value="1"/>
</dbReference>
<dbReference type="PATRIC" id="fig|1006576.9.peg.1122"/>
<dbReference type="STRING" id="1006576.DTL3_1122"/>
<evidence type="ECO:0000313" key="7">
    <source>
        <dbReference type="Proteomes" id="UP000032809"/>
    </source>
</evidence>
<dbReference type="HOGENOM" id="CLU_024927_0_0_0"/>
<sequence>MDILKIPAEKLKPSKYNPRKDLKPGDPEYEKLRRSIEEFGYVEPVIWNKRTGNIVGGHQRYKVLTALGYKEIDCVVVDLDEQREKALNVALNKISGEFDIPLLTDLLMDLNEDGFDVSLTGFDASEIDELFRDKTTANVKEDNFDTEKAIAEIKTPVTKKGDIWVLGSHRLMCGDSTMLSDVQKLMNGQKARFVFTDPPWNVDYGSDTRHPSWKPRQILNDKMSTEEFGAFLLRAFNCMREISEVGCMTYVVMSAQEWGSLMNVMREAGYHWSSTIIWKKDSLVLSRKDYHTQYEPIWYGWLEGTRLCPLKDRKQSDVWEIPRPKVSEEHPTMKPVSLVAKAMLNSSHTGDLALDLFGGSGTTMIAAQQTGRVCFMMELDPKYCDVIVKRYVSQFGADSVFLVTGSEKIPYAETQID</sequence>
<dbReference type="InterPro" id="IPR015840">
    <property type="entry name" value="DNA_MeTrfase_ParB"/>
</dbReference>
<protein>
    <recommendedName>
        <fullName evidence="4">Methyltransferase</fullName>
        <ecNumber evidence="4">2.1.1.-</ecNumber>
    </recommendedName>
</protein>
<dbReference type="InterPro" id="IPR003115">
    <property type="entry name" value="ParB_N"/>
</dbReference>
<evidence type="ECO:0000256" key="1">
    <source>
        <dbReference type="ARBA" id="ARBA00006594"/>
    </source>
</evidence>
<evidence type="ECO:0000313" key="6">
    <source>
        <dbReference type="EMBL" id="CEP78426.1"/>
    </source>
</evidence>
<dbReference type="SMART" id="SM00470">
    <property type="entry name" value="ParB"/>
    <property type="match status" value="1"/>
</dbReference>